<feature type="transmembrane region" description="Helical" evidence="1">
    <location>
        <begin position="303"/>
        <end position="321"/>
    </location>
</feature>
<feature type="transmembrane region" description="Helical" evidence="1">
    <location>
        <begin position="129"/>
        <end position="146"/>
    </location>
</feature>
<keyword evidence="1" id="KW-1133">Transmembrane helix</keyword>
<keyword evidence="4" id="KW-0808">Transferase</keyword>
<feature type="domain" description="Acyltransferase 3" evidence="2">
    <location>
        <begin position="9"/>
        <end position="317"/>
    </location>
</feature>
<dbReference type="AlphaFoldDB" id="A0A8J6PJU1"/>
<dbReference type="PANTHER" id="PTHR23028">
    <property type="entry name" value="ACETYLTRANSFERASE"/>
    <property type="match status" value="1"/>
</dbReference>
<feature type="transmembrane region" description="Helical" evidence="1">
    <location>
        <begin position="281"/>
        <end position="297"/>
    </location>
</feature>
<evidence type="ECO:0000259" key="2">
    <source>
        <dbReference type="Pfam" id="PF01757"/>
    </source>
</evidence>
<gene>
    <name evidence="4" type="ORF">ICI42_13060</name>
</gene>
<feature type="domain" description="SGNH" evidence="3">
    <location>
        <begin position="411"/>
        <end position="630"/>
    </location>
</feature>
<organism evidence="4 5">
    <name type="scientific">Oryzicola mucosus</name>
    <dbReference type="NCBI Taxonomy" id="2767425"/>
    <lineage>
        <taxon>Bacteria</taxon>
        <taxon>Pseudomonadati</taxon>
        <taxon>Pseudomonadota</taxon>
        <taxon>Alphaproteobacteria</taxon>
        <taxon>Hyphomicrobiales</taxon>
        <taxon>Phyllobacteriaceae</taxon>
        <taxon>Oryzicola</taxon>
    </lineage>
</organism>
<keyword evidence="4" id="KW-0012">Acyltransferase</keyword>
<keyword evidence="5" id="KW-1185">Reference proteome</keyword>
<evidence type="ECO:0000313" key="4">
    <source>
        <dbReference type="EMBL" id="MBD0415593.1"/>
    </source>
</evidence>
<dbReference type="GO" id="GO:0016747">
    <property type="term" value="F:acyltransferase activity, transferring groups other than amino-acyl groups"/>
    <property type="evidence" value="ECO:0007669"/>
    <property type="project" value="InterPro"/>
</dbReference>
<dbReference type="Pfam" id="PF01757">
    <property type="entry name" value="Acyl_transf_3"/>
    <property type="match status" value="1"/>
</dbReference>
<feature type="transmembrane region" description="Helical" evidence="1">
    <location>
        <begin position="181"/>
        <end position="202"/>
    </location>
</feature>
<protein>
    <submittedName>
        <fullName evidence="4">Acyltransferase</fullName>
    </submittedName>
</protein>
<keyword evidence="1" id="KW-0812">Transmembrane</keyword>
<evidence type="ECO:0000259" key="3">
    <source>
        <dbReference type="Pfam" id="PF19040"/>
    </source>
</evidence>
<sequence length="654" mass="72722">MGIVFIFHLWPQWLSGGYVGVDVFFVISGFLITGKLSRDSERDGKISLLEFYSGRVRRLLPAATLVLFVTFFGMFAFLPSARWEETAAQILASAFYVQNWALAARSIDYLSADADPSPVQHYWSLSIEGQFYVVWPLLIIAAIWIARRFDVPSRALTFFVVSIIFASSFAASVILTEQDPGYAYFVTHTRIWELALGGLLALTIHHGQGMPGSVRASVAVAGLAAILWSAITYTPSTIFPGIAALVPTLGTAAVILAGDIKLGAFRRLKPGWLIWLGDRSYSLYLWHWPIIIFYTAWYEKIGLMDGIGLMAITVVLSHISYGHIEQRYRHSRYKSERRPLVYGLGSLAGAVVAFGVLQHWMVSQGSAGVSPADARYPGPAVLVSNVSAPPDIEPIPPLAVLKRDLPSVYDKCHQNQRRAEPVHCILGNPEGRKTIAVVGDSHAANWIPALERIATQNDWRLLTFTKSACAFSRVEVQLKGKPYTSCMEWRENVVEFIRSNPVDIMFIGQSPYRYIDKEVMVRGLRSVWGELSQLGIRIIPIQDTPFMPFQPEECLARKDGKSCVARRKEVLPPDVFEYASSTMDGIHVVDMNDAICGPEICETIVGNMIVWRDRHHLSATYSAALAPYLAKQVGLPFPKVPRSKSVRRSETPSG</sequence>
<evidence type="ECO:0000313" key="5">
    <source>
        <dbReference type="Proteomes" id="UP000643405"/>
    </source>
</evidence>
<name>A0A8J6PJU1_9HYPH</name>
<reference evidence="4" key="1">
    <citation type="submission" date="2020-09" db="EMBL/GenBank/DDBJ databases">
        <title>Genome seq and assembly of Tianweitania sp.</title>
        <authorList>
            <person name="Chhetri G."/>
        </authorList>
    </citation>
    <scope>NUCLEOTIDE SEQUENCE</scope>
    <source>
        <strain evidence="4">Rool2</strain>
    </source>
</reference>
<dbReference type="GO" id="GO:0009103">
    <property type="term" value="P:lipopolysaccharide biosynthetic process"/>
    <property type="evidence" value="ECO:0007669"/>
    <property type="project" value="TreeGrafter"/>
</dbReference>
<dbReference type="GO" id="GO:0016020">
    <property type="term" value="C:membrane"/>
    <property type="evidence" value="ECO:0007669"/>
    <property type="project" value="TreeGrafter"/>
</dbReference>
<accession>A0A8J6PJU1</accession>
<dbReference type="Proteomes" id="UP000643405">
    <property type="component" value="Unassembled WGS sequence"/>
</dbReference>
<dbReference type="EMBL" id="JACVVX010000003">
    <property type="protein sequence ID" value="MBD0415593.1"/>
    <property type="molecule type" value="Genomic_DNA"/>
</dbReference>
<evidence type="ECO:0000256" key="1">
    <source>
        <dbReference type="SAM" id="Phobius"/>
    </source>
</evidence>
<dbReference type="InterPro" id="IPR002656">
    <property type="entry name" value="Acyl_transf_3_dom"/>
</dbReference>
<feature type="transmembrane region" description="Helical" evidence="1">
    <location>
        <begin position="12"/>
        <end position="32"/>
    </location>
</feature>
<dbReference type="InterPro" id="IPR043968">
    <property type="entry name" value="SGNH"/>
</dbReference>
<feature type="transmembrane region" description="Helical" evidence="1">
    <location>
        <begin position="214"/>
        <end position="231"/>
    </location>
</feature>
<feature type="transmembrane region" description="Helical" evidence="1">
    <location>
        <begin position="155"/>
        <end position="175"/>
    </location>
</feature>
<comment type="caution">
    <text evidence="4">The sequence shown here is derived from an EMBL/GenBank/DDBJ whole genome shotgun (WGS) entry which is preliminary data.</text>
</comment>
<feature type="transmembrane region" description="Helical" evidence="1">
    <location>
        <begin position="237"/>
        <end position="260"/>
    </location>
</feature>
<dbReference type="Pfam" id="PF19040">
    <property type="entry name" value="SGNH"/>
    <property type="match status" value="1"/>
</dbReference>
<feature type="transmembrane region" description="Helical" evidence="1">
    <location>
        <begin position="59"/>
        <end position="78"/>
    </location>
</feature>
<proteinExistence type="predicted"/>
<keyword evidence="1" id="KW-0472">Membrane</keyword>
<dbReference type="InterPro" id="IPR050879">
    <property type="entry name" value="Acyltransferase_3"/>
</dbReference>
<dbReference type="SUPFAM" id="SSF52266">
    <property type="entry name" value="SGNH hydrolase"/>
    <property type="match status" value="1"/>
</dbReference>
<feature type="transmembrane region" description="Helical" evidence="1">
    <location>
        <begin position="341"/>
        <end position="361"/>
    </location>
</feature>
<dbReference type="PANTHER" id="PTHR23028:SF53">
    <property type="entry name" value="ACYL_TRANSF_3 DOMAIN-CONTAINING PROTEIN"/>
    <property type="match status" value="1"/>
</dbReference>